<dbReference type="SUPFAM" id="SSF50475">
    <property type="entry name" value="FMN-binding split barrel"/>
    <property type="match status" value="1"/>
</dbReference>
<dbReference type="Gene3D" id="2.30.110.10">
    <property type="entry name" value="Electron Transport, Fmn-binding Protein, Chain A"/>
    <property type="match status" value="1"/>
</dbReference>
<accession>A0A1A3C791</accession>
<proteinExistence type="predicted"/>
<comment type="caution">
    <text evidence="1">The sequence shown here is derived from an EMBL/GenBank/DDBJ whole genome shotgun (WGS) entry which is preliminary data.</text>
</comment>
<gene>
    <name evidence="1" type="ORF">A9X01_23445</name>
</gene>
<name>A0A1A3C791_MYCAS</name>
<dbReference type="RefSeq" id="WP_065121691.1">
    <property type="nucleotide sequence ID" value="NZ_LZKQ01000189.1"/>
</dbReference>
<organism evidence="1 2">
    <name type="scientific">Mycobacterium asiaticum</name>
    <dbReference type="NCBI Taxonomy" id="1790"/>
    <lineage>
        <taxon>Bacteria</taxon>
        <taxon>Bacillati</taxon>
        <taxon>Actinomycetota</taxon>
        <taxon>Actinomycetes</taxon>
        <taxon>Mycobacteriales</taxon>
        <taxon>Mycobacteriaceae</taxon>
        <taxon>Mycobacterium</taxon>
    </lineage>
</organism>
<protein>
    <submittedName>
        <fullName evidence="1">Pyridoxamine 5'-phosphate oxidase</fullName>
    </submittedName>
</protein>
<dbReference type="Pfam" id="PF12900">
    <property type="entry name" value="Pyridox_ox_2"/>
    <property type="match status" value="1"/>
</dbReference>
<dbReference type="eggNOG" id="COG3467">
    <property type="taxonomic scope" value="Bacteria"/>
</dbReference>
<evidence type="ECO:0000313" key="2">
    <source>
        <dbReference type="Proteomes" id="UP000093795"/>
    </source>
</evidence>
<dbReference type="AlphaFoldDB" id="A0A1A3C791"/>
<evidence type="ECO:0000313" key="1">
    <source>
        <dbReference type="EMBL" id="OBI81616.1"/>
    </source>
</evidence>
<dbReference type="EMBL" id="LZKQ01000189">
    <property type="protein sequence ID" value="OBI81616.1"/>
    <property type="molecule type" value="Genomic_DNA"/>
</dbReference>
<reference evidence="1 2" key="1">
    <citation type="submission" date="2016-06" db="EMBL/GenBank/DDBJ databases">
        <authorList>
            <person name="Kjaerup R.B."/>
            <person name="Dalgaard T.S."/>
            <person name="Juul-Madsen H.R."/>
        </authorList>
    </citation>
    <scope>NUCLEOTIDE SEQUENCE [LARGE SCALE GENOMIC DNA]</scope>
    <source>
        <strain evidence="1 2">1081914.2</strain>
    </source>
</reference>
<dbReference type="STRING" id="1790.A5645_24780"/>
<dbReference type="InterPro" id="IPR012349">
    <property type="entry name" value="Split_barrel_FMN-bd"/>
</dbReference>
<dbReference type="InterPro" id="IPR024747">
    <property type="entry name" value="Pyridox_Oxase-rel"/>
</dbReference>
<dbReference type="OrthoDB" id="7062584at2"/>
<sequence>MTDEPITVLSESESWDLLGTAALGRLVTTFAGEPEIFPVNYVAQNRTILFRTAEGTKLFSAVGNHTVLFEADDHNVAEGWSVIVRGRARLLKTDAEIEEADRAGLYPWTSTHKSNYVRVTPTETTGRRFVFGPEPDRNETVA</sequence>
<dbReference type="Proteomes" id="UP000093795">
    <property type="component" value="Unassembled WGS sequence"/>
</dbReference>